<sequence length="540" mass="59203">MVLLLLWRSLPGQAQIRVRGIILDAETKQPVPAVTIRLGSGLATSSSTDGAFSLTAPTRPDTIRLARLGYAPLTVAVPPGPFPTFYLHRQQALLSPVAITAHRWVGRKIGITSARALVHFTDGTLPPGKPVEIAQLMRVGTAGAALTSVNLLLAADCADSSTVVVRFYRLEENQPTTVLVDQPLTYRVALRQGWLRLDLARHHLYLTQDFVVGLTFLPGANHACIVPVDIKLGGSAKSFARPAGAVEWRVPPHHYRLYITAQMPDHAVPAGVNEAENRETSAAARLYSEVVQDSFSLFVQLPKGYAHSLRRHYPLVVLLDGNVYFDQVSEAARQLPQREASILVGVGRPTVLQQDSLRQRDYTYPAALPADSIPLSGGGRQFLSFLEQELLPYLDHTYRIDSTRRTLMGHSLGGYFTLFALVEGLKAKRAGFSQYVAASPSLYYANQYLLQELTTLTPTIPPDPLRVRLTIGTQEMTPTTEGRANQAAFQKALALLSARKLAPLTVEHTIYPSYRHMETAIPTFTTSLQTRQHAPATGGK</sequence>
<comment type="caution">
    <text evidence="3">The sequence shown here is derived from an EMBL/GenBank/DDBJ whole genome shotgun (WGS) entry which is preliminary data.</text>
</comment>
<dbReference type="PANTHER" id="PTHR40841:SF2">
    <property type="entry name" value="SIDEROPHORE-DEGRADING ESTERASE (EUROFUNG)"/>
    <property type="match status" value="1"/>
</dbReference>
<evidence type="ECO:0000313" key="4">
    <source>
        <dbReference type="Proteomes" id="UP000194873"/>
    </source>
</evidence>
<reference evidence="3 4" key="1">
    <citation type="submission" date="2017-01" db="EMBL/GenBank/DDBJ databases">
        <title>A new Hymenobacter.</title>
        <authorList>
            <person name="Liang Y."/>
            <person name="Feng F."/>
        </authorList>
    </citation>
    <scope>NUCLEOTIDE SEQUENCE [LARGE SCALE GENOMIC DNA]</scope>
    <source>
        <strain evidence="3">MIMBbqt21</strain>
    </source>
</reference>
<gene>
    <name evidence="3" type="ORF">BXP70_23935</name>
</gene>
<evidence type="ECO:0000256" key="2">
    <source>
        <dbReference type="ARBA" id="ARBA00022801"/>
    </source>
</evidence>
<evidence type="ECO:0000313" key="3">
    <source>
        <dbReference type="EMBL" id="OUJ70420.1"/>
    </source>
</evidence>
<dbReference type="InterPro" id="IPR000801">
    <property type="entry name" value="Esterase-like"/>
</dbReference>
<evidence type="ECO:0000256" key="1">
    <source>
        <dbReference type="ARBA" id="ARBA00005622"/>
    </source>
</evidence>
<dbReference type="InterPro" id="IPR029058">
    <property type="entry name" value="AB_hydrolase_fold"/>
</dbReference>
<keyword evidence="2" id="KW-0378">Hydrolase</keyword>
<accession>A0A2C9ZU44</accession>
<dbReference type="PANTHER" id="PTHR40841">
    <property type="entry name" value="SIDEROPHORE TRIACETYLFUSARININE C ESTERASE"/>
    <property type="match status" value="1"/>
</dbReference>
<dbReference type="GO" id="GO:0016788">
    <property type="term" value="F:hydrolase activity, acting on ester bonds"/>
    <property type="evidence" value="ECO:0007669"/>
    <property type="project" value="TreeGrafter"/>
</dbReference>
<name>A0A2C9ZU44_9BACT</name>
<proteinExistence type="inferred from homology"/>
<dbReference type="InterPro" id="IPR052558">
    <property type="entry name" value="Siderophore_Hydrolase_D"/>
</dbReference>
<protein>
    <recommendedName>
        <fullName evidence="5">Esterase</fullName>
    </recommendedName>
</protein>
<comment type="similarity">
    <text evidence="1">Belongs to the esterase D family.</text>
</comment>
<organism evidence="3 4">
    <name type="scientific">Hymenobacter crusticola</name>
    <dbReference type="NCBI Taxonomy" id="1770526"/>
    <lineage>
        <taxon>Bacteria</taxon>
        <taxon>Pseudomonadati</taxon>
        <taxon>Bacteroidota</taxon>
        <taxon>Cytophagia</taxon>
        <taxon>Cytophagales</taxon>
        <taxon>Hymenobacteraceae</taxon>
        <taxon>Hymenobacter</taxon>
    </lineage>
</organism>
<dbReference type="EMBL" id="MTSE01000022">
    <property type="protein sequence ID" value="OUJ70420.1"/>
    <property type="molecule type" value="Genomic_DNA"/>
</dbReference>
<dbReference type="AlphaFoldDB" id="A0A2C9ZU44"/>
<dbReference type="SUPFAM" id="SSF53474">
    <property type="entry name" value="alpha/beta-Hydrolases"/>
    <property type="match status" value="1"/>
</dbReference>
<dbReference type="InterPro" id="IPR008969">
    <property type="entry name" value="CarboxyPept-like_regulatory"/>
</dbReference>
<keyword evidence="4" id="KW-1185">Reference proteome</keyword>
<dbReference type="Proteomes" id="UP000194873">
    <property type="component" value="Unassembled WGS sequence"/>
</dbReference>
<evidence type="ECO:0008006" key="5">
    <source>
        <dbReference type="Google" id="ProtNLM"/>
    </source>
</evidence>
<dbReference type="Gene3D" id="3.40.50.1820">
    <property type="entry name" value="alpha/beta hydrolase"/>
    <property type="match status" value="1"/>
</dbReference>
<dbReference type="Pfam" id="PF00756">
    <property type="entry name" value="Esterase"/>
    <property type="match status" value="1"/>
</dbReference>
<dbReference type="SUPFAM" id="SSF49464">
    <property type="entry name" value="Carboxypeptidase regulatory domain-like"/>
    <property type="match status" value="1"/>
</dbReference>